<dbReference type="PANTHER" id="PTHR43335">
    <property type="entry name" value="ABC TRANSPORTER, ATP-BINDING PROTEIN"/>
    <property type="match status" value="1"/>
</dbReference>
<evidence type="ECO:0000256" key="1">
    <source>
        <dbReference type="ARBA" id="ARBA00005417"/>
    </source>
</evidence>
<dbReference type="SUPFAM" id="SSF52540">
    <property type="entry name" value="P-loop containing nucleoside triphosphate hydrolases"/>
    <property type="match status" value="1"/>
</dbReference>
<proteinExistence type="inferred from homology"/>
<organism evidence="7 8">
    <name type="scientific">Sediminihabitans luteus</name>
    <dbReference type="NCBI Taxonomy" id="1138585"/>
    <lineage>
        <taxon>Bacteria</taxon>
        <taxon>Bacillati</taxon>
        <taxon>Actinomycetota</taxon>
        <taxon>Actinomycetes</taxon>
        <taxon>Micrococcales</taxon>
        <taxon>Cellulomonadaceae</taxon>
        <taxon>Sediminihabitans</taxon>
    </lineage>
</organism>
<protein>
    <submittedName>
        <fullName evidence="7">ABC transporter family protein</fullName>
    </submittedName>
</protein>
<dbReference type="Proteomes" id="UP000231693">
    <property type="component" value="Unassembled WGS sequence"/>
</dbReference>
<dbReference type="OrthoDB" id="6198786at2"/>
<dbReference type="Gene3D" id="3.40.50.300">
    <property type="entry name" value="P-loop containing nucleotide triphosphate hydrolases"/>
    <property type="match status" value="1"/>
</dbReference>
<dbReference type="GO" id="GO:0016887">
    <property type="term" value="F:ATP hydrolysis activity"/>
    <property type="evidence" value="ECO:0007669"/>
    <property type="project" value="InterPro"/>
</dbReference>
<evidence type="ECO:0000256" key="2">
    <source>
        <dbReference type="ARBA" id="ARBA00022448"/>
    </source>
</evidence>
<accession>A0A2M9CPM9</accession>
<feature type="compositionally biased region" description="Basic and acidic residues" evidence="5">
    <location>
        <begin position="20"/>
        <end position="31"/>
    </location>
</feature>
<evidence type="ECO:0000313" key="7">
    <source>
        <dbReference type="EMBL" id="PJJ73843.1"/>
    </source>
</evidence>
<evidence type="ECO:0000256" key="4">
    <source>
        <dbReference type="ARBA" id="ARBA00022840"/>
    </source>
</evidence>
<dbReference type="InterPro" id="IPR017871">
    <property type="entry name" value="ABC_transporter-like_CS"/>
</dbReference>
<feature type="compositionally biased region" description="Basic residues" evidence="5">
    <location>
        <begin position="1"/>
        <end position="13"/>
    </location>
</feature>
<dbReference type="PROSITE" id="PS00211">
    <property type="entry name" value="ABC_TRANSPORTER_1"/>
    <property type="match status" value="1"/>
</dbReference>
<dbReference type="GO" id="GO:0005524">
    <property type="term" value="F:ATP binding"/>
    <property type="evidence" value="ECO:0007669"/>
    <property type="project" value="UniProtKB-KW"/>
</dbReference>
<sequence>MPRHLPRSLHPHRSLIGLRSRPEPRRERPGADPDVGTGPVLRLDGLLAGHDGVAHCPAVSLDLHPGEVCAVVGANGTGKSTLLRTVLGHLPPVAGAALLDGHAVDETDPRFRRAVAGVLDDDAYLTELTVAEHVGLVASAHGCDAESAGWLERLGLAPVAHEHPDVLSSGQRRRLLLAAAFVRPSRVLVLDEPEQRLDAAGRDLVRREIRARARAGAAVLLATHDSRLVADATTTLVIADAATPLPASDAIERMRSW</sequence>
<feature type="domain" description="ABC transporter" evidence="6">
    <location>
        <begin position="41"/>
        <end position="250"/>
    </location>
</feature>
<keyword evidence="8" id="KW-1185">Reference proteome</keyword>
<feature type="region of interest" description="Disordered" evidence="5">
    <location>
        <begin position="1"/>
        <end position="38"/>
    </location>
</feature>
<dbReference type="SMART" id="SM00382">
    <property type="entry name" value="AAA"/>
    <property type="match status" value="1"/>
</dbReference>
<evidence type="ECO:0000313" key="8">
    <source>
        <dbReference type="Proteomes" id="UP000231693"/>
    </source>
</evidence>
<name>A0A2M9CPM9_9CELL</name>
<dbReference type="PANTHER" id="PTHR43335:SF3">
    <property type="entry name" value="ABC TRANSPORTER"/>
    <property type="match status" value="1"/>
</dbReference>
<comment type="caution">
    <text evidence="7">The sequence shown here is derived from an EMBL/GenBank/DDBJ whole genome shotgun (WGS) entry which is preliminary data.</text>
</comment>
<comment type="similarity">
    <text evidence="1">Belongs to the ABC transporter superfamily.</text>
</comment>
<dbReference type="EMBL" id="PGFE01000002">
    <property type="protein sequence ID" value="PJJ73843.1"/>
    <property type="molecule type" value="Genomic_DNA"/>
</dbReference>
<evidence type="ECO:0000259" key="6">
    <source>
        <dbReference type="PROSITE" id="PS50893"/>
    </source>
</evidence>
<evidence type="ECO:0000256" key="3">
    <source>
        <dbReference type="ARBA" id="ARBA00022741"/>
    </source>
</evidence>
<dbReference type="Pfam" id="PF00005">
    <property type="entry name" value="ABC_tran"/>
    <property type="match status" value="1"/>
</dbReference>
<evidence type="ECO:0000256" key="5">
    <source>
        <dbReference type="SAM" id="MobiDB-lite"/>
    </source>
</evidence>
<dbReference type="InterPro" id="IPR003439">
    <property type="entry name" value="ABC_transporter-like_ATP-bd"/>
</dbReference>
<keyword evidence="3" id="KW-0547">Nucleotide-binding</keyword>
<dbReference type="InterPro" id="IPR027417">
    <property type="entry name" value="P-loop_NTPase"/>
</dbReference>
<keyword evidence="2" id="KW-0813">Transport</keyword>
<dbReference type="AlphaFoldDB" id="A0A2M9CPM9"/>
<gene>
    <name evidence="7" type="ORF">CLV28_1325</name>
</gene>
<dbReference type="InterPro" id="IPR003593">
    <property type="entry name" value="AAA+_ATPase"/>
</dbReference>
<reference evidence="7 8" key="1">
    <citation type="submission" date="2017-11" db="EMBL/GenBank/DDBJ databases">
        <title>Genomic Encyclopedia of Archaeal and Bacterial Type Strains, Phase II (KMG-II): From Individual Species to Whole Genera.</title>
        <authorList>
            <person name="Goeker M."/>
        </authorList>
    </citation>
    <scope>NUCLEOTIDE SEQUENCE [LARGE SCALE GENOMIC DNA]</scope>
    <source>
        <strain evidence="7 8">DSM 25478</strain>
    </source>
</reference>
<keyword evidence="4" id="KW-0067">ATP-binding</keyword>
<dbReference type="PROSITE" id="PS50893">
    <property type="entry name" value="ABC_TRANSPORTER_2"/>
    <property type="match status" value="1"/>
</dbReference>